<feature type="transmembrane region" description="Helical" evidence="2">
    <location>
        <begin position="104"/>
        <end position="123"/>
    </location>
</feature>
<evidence type="ECO:0000313" key="5">
    <source>
        <dbReference type="EMBL" id="RRS01636.1"/>
    </source>
</evidence>
<protein>
    <submittedName>
        <fullName evidence="5">Acyltransferase</fullName>
    </submittedName>
</protein>
<dbReference type="Pfam" id="PF19040">
    <property type="entry name" value="SGNH"/>
    <property type="match status" value="1"/>
</dbReference>
<reference evidence="5 6" key="1">
    <citation type="submission" date="2018-12" db="EMBL/GenBank/DDBJ databases">
        <title>Glycomyces sp. YIM 121974 draft genome.</title>
        <authorList>
            <person name="Li Q."/>
        </authorList>
    </citation>
    <scope>NUCLEOTIDE SEQUENCE [LARGE SCALE GENOMIC DNA]</scope>
    <source>
        <strain evidence="5 6">YIM 121974</strain>
    </source>
</reference>
<keyword evidence="5" id="KW-0012">Acyltransferase</keyword>
<feature type="transmembrane region" description="Helical" evidence="2">
    <location>
        <begin position="336"/>
        <end position="357"/>
    </location>
</feature>
<feature type="transmembrane region" description="Helical" evidence="2">
    <location>
        <begin position="248"/>
        <end position="267"/>
    </location>
</feature>
<feature type="transmembrane region" description="Helical" evidence="2">
    <location>
        <begin position="279"/>
        <end position="299"/>
    </location>
</feature>
<dbReference type="GO" id="GO:0009103">
    <property type="term" value="P:lipopolysaccharide biosynthetic process"/>
    <property type="evidence" value="ECO:0007669"/>
    <property type="project" value="TreeGrafter"/>
</dbReference>
<evidence type="ECO:0000259" key="4">
    <source>
        <dbReference type="Pfam" id="PF19040"/>
    </source>
</evidence>
<keyword evidence="5" id="KW-0808">Transferase</keyword>
<feature type="transmembrane region" description="Helical" evidence="2">
    <location>
        <begin position="311"/>
        <end position="330"/>
    </location>
</feature>
<dbReference type="GO" id="GO:0016747">
    <property type="term" value="F:acyltransferase activity, transferring groups other than amino-acyl groups"/>
    <property type="evidence" value="ECO:0007669"/>
    <property type="project" value="InterPro"/>
</dbReference>
<name>A0A426V434_9ACTN</name>
<dbReference type="Proteomes" id="UP000277256">
    <property type="component" value="Unassembled WGS sequence"/>
</dbReference>
<dbReference type="InterPro" id="IPR050879">
    <property type="entry name" value="Acyltransferase_3"/>
</dbReference>
<feature type="transmembrane region" description="Helical" evidence="2">
    <location>
        <begin position="378"/>
        <end position="397"/>
    </location>
</feature>
<accession>A0A426V434</accession>
<gene>
    <name evidence="5" type="ORF">EIW28_02395</name>
</gene>
<keyword evidence="6" id="KW-1185">Reference proteome</keyword>
<feature type="transmembrane region" description="Helical" evidence="2">
    <location>
        <begin position="218"/>
        <end position="236"/>
    </location>
</feature>
<feature type="domain" description="Acyltransferase 3" evidence="3">
    <location>
        <begin position="78"/>
        <end position="418"/>
    </location>
</feature>
<keyword evidence="2" id="KW-1133">Transmembrane helix</keyword>
<feature type="transmembrane region" description="Helical" evidence="2">
    <location>
        <begin position="441"/>
        <end position="462"/>
    </location>
</feature>
<dbReference type="InterPro" id="IPR002656">
    <property type="entry name" value="Acyl_transf_3_dom"/>
</dbReference>
<keyword evidence="2" id="KW-0812">Transmembrane</keyword>
<feature type="transmembrane region" description="Helical" evidence="2">
    <location>
        <begin position="81"/>
        <end position="98"/>
    </location>
</feature>
<dbReference type="InterPro" id="IPR043968">
    <property type="entry name" value="SGNH"/>
</dbReference>
<organism evidence="5 6">
    <name type="scientific">Glycomyces terrestris</name>
    <dbReference type="NCBI Taxonomy" id="2493553"/>
    <lineage>
        <taxon>Bacteria</taxon>
        <taxon>Bacillati</taxon>
        <taxon>Actinomycetota</taxon>
        <taxon>Actinomycetes</taxon>
        <taxon>Glycomycetales</taxon>
        <taxon>Glycomycetaceae</taxon>
        <taxon>Glycomyces</taxon>
    </lineage>
</organism>
<dbReference type="PANTHER" id="PTHR23028">
    <property type="entry name" value="ACETYLTRANSFERASE"/>
    <property type="match status" value="1"/>
</dbReference>
<evidence type="ECO:0000259" key="3">
    <source>
        <dbReference type="Pfam" id="PF01757"/>
    </source>
</evidence>
<dbReference type="GO" id="GO:0016020">
    <property type="term" value="C:membrane"/>
    <property type="evidence" value="ECO:0007669"/>
    <property type="project" value="TreeGrafter"/>
</dbReference>
<feature type="domain" description="SGNH" evidence="4">
    <location>
        <begin position="519"/>
        <end position="751"/>
    </location>
</feature>
<feature type="region of interest" description="Disordered" evidence="1">
    <location>
        <begin position="1"/>
        <end position="73"/>
    </location>
</feature>
<feature type="transmembrane region" description="Helical" evidence="2">
    <location>
        <begin position="409"/>
        <end position="429"/>
    </location>
</feature>
<dbReference type="Pfam" id="PF01757">
    <property type="entry name" value="Acyl_transf_3"/>
    <property type="match status" value="1"/>
</dbReference>
<dbReference type="AlphaFoldDB" id="A0A426V434"/>
<feature type="transmembrane region" description="Helical" evidence="2">
    <location>
        <begin position="143"/>
        <end position="164"/>
    </location>
</feature>
<keyword evidence="2" id="KW-0472">Membrane</keyword>
<comment type="caution">
    <text evidence="5">The sequence shown here is derived from an EMBL/GenBank/DDBJ whole genome shotgun (WGS) entry which is preliminary data.</text>
</comment>
<evidence type="ECO:0000313" key="6">
    <source>
        <dbReference type="Proteomes" id="UP000277256"/>
    </source>
</evidence>
<dbReference type="PANTHER" id="PTHR23028:SF53">
    <property type="entry name" value="ACYL_TRANSF_3 DOMAIN-CONTAINING PROTEIN"/>
    <property type="match status" value="1"/>
</dbReference>
<evidence type="ECO:0000256" key="2">
    <source>
        <dbReference type="SAM" id="Phobius"/>
    </source>
</evidence>
<evidence type="ECO:0000256" key="1">
    <source>
        <dbReference type="SAM" id="MobiDB-lite"/>
    </source>
</evidence>
<dbReference type="EMBL" id="RSEB01000001">
    <property type="protein sequence ID" value="RRS01636.1"/>
    <property type="molecule type" value="Genomic_DNA"/>
</dbReference>
<proteinExistence type="predicted"/>
<sequence>MLWSAFVPETDPPIPIKAGPARPATSCPVNPAETEHMRLTNAEPTATPSGGAPIREPAGAPAPRDQAPSARPSHWRPDIEGLRALAVGAVIAAHIGFFHSEGGFIGVDVFFVISGFLITSLLLREIDRTGRVSIAGFYARRAVRLLPAATVVLAATLAAAWAWLPRTRLPDIATDAAAAALNVLNIRLAREDTDYLNADATPSPLQHFWSLAVEEQFYLAWPLLLLAIALAARRIWGGRFARAGHLRRRRTAAIAVVLAAIGIASFWCSVTRSGPDPTWSYFGIHTRAWELAAGAGVALAAGRLRRLPARAAAPLSWAGLGLIAASLAVIDERTTFPGAAAALPVAGTALVIAAGCAPHRFGATALLGIAPAQYIGKLSYGLYLWHWPLLMIGPAALGIDHPRLRDRLMLMAAAFLLSVATFHLVEHPIRTRRALVRVPSRALAMGGGLITAALAMSILASLQPMPAATQEEAAEVTGNDATVWELLDDSSDVDTVPANLTPSLEDAELDTPASYDDGCQVGRDDSEVNEDCWYGDPDGERTVVLFGDSHAAQWFPALNQNAEAAGWRLLVMTKSNCSVPQVATYDPYLKREYTECAVWKDGVYELLDEVRPDAVVAAAYDRKEILADDPQRAWVEGWAESVERLGETGADVYYLADTPDAGFNVPECLASNPRDASECVGDLDEAVVDPARREATVEAVTAAGATAVDPIPWICDTDGGACPVIVGDLLVYRDANHLSARFVAELAPQLAAAIPLDPEAQ</sequence>